<dbReference type="Proteomes" id="UP000013827">
    <property type="component" value="Unassembled WGS sequence"/>
</dbReference>
<reference evidence="2" key="1">
    <citation type="journal article" date="2013" name="Nature">
        <title>Pan genome of the phytoplankton Emiliania underpins its global distribution.</title>
        <authorList>
            <person name="Read B.A."/>
            <person name="Kegel J."/>
            <person name="Klute M.J."/>
            <person name="Kuo A."/>
            <person name="Lefebvre S.C."/>
            <person name="Maumus F."/>
            <person name="Mayer C."/>
            <person name="Miller J."/>
            <person name="Monier A."/>
            <person name="Salamov A."/>
            <person name="Young J."/>
            <person name="Aguilar M."/>
            <person name="Claverie J.M."/>
            <person name="Frickenhaus S."/>
            <person name="Gonzalez K."/>
            <person name="Herman E.K."/>
            <person name="Lin Y.C."/>
            <person name="Napier J."/>
            <person name="Ogata H."/>
            <person name="Sarno A.F."/>
            <person name="Shmutz J."/>
            <person name="Schroeder D."/>
            <person name="de Vargas C."/>
            <person name="Verret F."/>
            <person name="von Dassow P."/>
            <person name="Valentin K."/>
            <person name="Van de Peer Y."/>
            <person name="Wheeler G."/>
            <person name="Dacks J.B."/>
            <person name="Delwiche C.F."/>
            <person name="Dyhrman S.T."/>
            <person name="Glockner G."/>
            <person name="John U."/>
            <person name="Richards T."/>
            <person name="Worden A.Z."/>
            <person name="Zhang X."/>
            <person name="Grigoriev I.V."/>
            <person name="Allen A.E."/>
            <person name="Bidle K."/>
            <person name="Borodovsky M."/>
            <person name="Bowler C."/>
            <person name="Brownlee C."/>
            <person name="Cock J.M."/>
            <person name="Elias M."/>
            <person name="Gladyshev V.N."/>
            <person name="Groth M."/>
            <person name="Guda C."/>
            <person name="Hadaegh A."/>
            <person name="Iglesias-Rodriguez M.D."/>
            <person name="Jenkins J."/>
            <person name="Jones B.M."/>
            <person name="Lawson T."/>
            <person name="Leese F."/>
            <person name="Lindquist E."/>
            <person name="Lobanov A."/>
            <person name="Lomsadze A."/>
            <person name="Malik S.B."/>
            <person name="Marsh M.E."/>
            <person name="Mackinder L."/>
            <person name="Mock T."/>
            <person name="Mueller-Roeber B."/>
            <person name="Pagarete A."/>
            <person name="Parker M."/>
            <person name="Probert I."/>
            <person name="Quesneville H."/>
            <person name="Raines C."/>
            <person name="Rensing S.A."/>
            <person name="Riano-Pachon D.M."/>
            <person name="Richier S."/>
            <person name="Rokitta S."/>
            <person name="Shiraiwa Y."/>
            <person name="Soanes D.M."/>
            <person name="van der Giezen M."/>
            <person name="Wahlund T.M."/>
            <person name="Williams B."/>
            <person name="Wilson W."/>
            <person name="Wolfe G."/>
            <person name="Wurch L.L."/>
        </authorList>
    </citation>
    <scope>NUCLEOTIDE SEQUENCE</scope>
</reference>
<sequence length="66" mass="6779">MESLRLSGGLEPVVCRPDAPLRAGAESISSSDEAPNALQSIVEILSPASRTDKAASPAMSVDTLLV</sequence>
<proteinExistence type="predicted"/>
<dbReference type="HOGENOM" id="CLU_2836583_0_0_1"/>
<evidence type="ECO:0000313" key="2">
    <source>
        <dbReference type="Proteomes" id="UP000013827"/>
    </source>
</evidence>
<dbReference type="KEGG" id="ehx:EMIHUDRAFT_223957"/>
<dbReference type="AlphaFoldDB" id="A0A0D3KTI9"/>
<evidence type="ECO:0000313" key="1">
    <source>
        <dbReference type="EnsemblProtists" id="EOD39074"/>
    </source>
</evidence>
<dbReference type="EnsemblProtists" id="EOD39074">
    <property type="protein sequence ID" value="EOD39074"/>
    <property type="gene ID" value="EMIHUDRAFT_223957"/>
</dbReference>
<keyword evidence="2" id="KW-1185">Reference proteome</keyword>
<reference evidence="1" key="2">
    <citation type="submission" date="2024-10" db="UniProtKB">
        <authorList>
            <consortium name="EnsemblProtists"/>
        </authorList>
    </citation>
    <scope>IDENTIFICATION</scope>
</reference>
<dbReference type="RefSeq" id="XP_005791503.1">
    <property type="nucleotide sequence ID" value="XM_005791446.1"/>
</dbReference>
<dbReference type="PaxDb" id="2903-EOD39074"/>
<accession>A0A0D3KTI9</accession>
<organism evidence="1 2">
    <name type="scientific">Emiliania huxleyi (strain CCMP1516)</name>
    <dbReference type="NCBI Taxonomy" id="280463"/>
    <lineage>
        <taxon>Eukaryota</taxon>
        <taxon>Haptista</taxon>
        <taxon>Haptophyta</taxon>
        <taxon>Prymnesiophyceae</taxon>
        <taxon>Isochrysidales</taxon>
        <taxon>Noelaerhabdaceae</taxon>
        <taxon>Emiliania</taxon>
    </lineage>
</organism>
<protein>
    <submittedName>
        <fullName evidence="1">Uncharacterized protein</fullName>
    </submittedName>
</protein>
<name>A0A0D3KTI9_EMIH1</name>
<dbReference type="GeneID" id="17284345"/>